<organism evidence="1 2">
    <name type="scientific">Bacillus thuringiensis HD-771</name>
    <dbReference type="NCBI Taxonomy" id="1218175"/>
    <lineage>
        <taxon>Bacteria</taxon>
        <taxon>Bacillati</taxon>
        <taxon>Bacillota</taxon>
        <taxon>Bacilli</taxon>
        <taxon>Bacillales</taxon>
        <taxon>Bacillaceae</taxon>
        <taxon>Bacillus</taxon>
        <taxon>Bacillus cereus group</taxon>
    </lineage>
</organism>
<dbReference type="RefSeq" id="WP_000690821.1">
    <property type="nucleotide sequence ID" value="NC_018500.1"/>
</dbReference>
<protein>
    <submittedName>
        <fullName evidence="1">Uncharacterized protein</fullName>
    </submittedName>
</protein>
<reference evidence="1 2" key="1">
    <citation type="submission" date="2012-08" db="EMBL/GenBank/DDBJ databases">
        <authorList>
            <person name="Doggett N."/>
            <person name="Teshima H."/>
            <person name="Bruce D."/>
            <person name="Detter J.C."/>
            <person name="Johnson S.L."/>
            <person name="Han C."/>
        </authorList>
    </citation>
    <scope>NUCLEOTIDE SEQUENCE [LARGE SCALE GENOMIC DNA]</scope>
    <source>
        <strain evidence="1 2">HD-771</strain>
    </source>
</reference>
<name>A0A9W3JI72_BACTU</name>
<dbReference type="Proteomes" id="UP000005259">
    <property type="component" value="Chromosome"/>
</dbReference>
<proteinExistence type="predicted"/>
<dbReference type="EMBL" id="CP003752">
    <property type="protein sequence ID" value="AFQ14651.1"/>
    <property type="molecule type" value="Genomic_DNA"/>
</dbReference>
<evidence type="ECO:0000313" key="2">
    <source>
        <dbReference type="Proteomes" id="UP000005259"/>
    </source>
</evidence>
<dbReference type="KEGG" id="bti:BTG_05795"/>
<sequence length="68" mass="8252">MKIHKEEKISLNLTDTSSLHKYYMYLISLEKKGYVYVSEVLETNGDWITFRLSVEQYIYDKYPHVITW</sequence>
<gene>
    <name evidence="1" type="ORF">BTG_05795</name>
</gene>
<dbReference type="AlphaFoldDB" id="A0A9W3JI72"/>
<evidence type="ECO:0000313" key="1">
    <source>
        <dbReference type="EMBL" id="AFQ14651.1"/>
    </source>
</evidence>
<accession>A0A9W3JI72</accession>